<dbReference type="AlphaFoldDB" id="A0A0L0FI39"/>
<sequence>MAIDVGEQQYDRDTAVAHQVAVAQGHECPCSTAGEVRQELALRRVSLLDEFWADVHALAKLPVD</sequence>
<feature type="non-terminal residue" evidence="1">
    <location>
        <position position="64"/>
    </location>
</feature>
<dbReference type="Proteomes" id="UP000054560">
    <property type="component" value="Unassembled WGS sequence"/>
</dbReference>
<dbReference type="RefSeq" id="XP_014149595.1">
    <property type="nucleotide sequence ID" value="XM_014294120.1"/>
</dbReference>
<dbReference type="GeneID" id="25912290"/>
<accession>A0A0L0FI39</accession>
<reference evidence="1 2" key="1">
    <citation type="submission" date="2011-02" db="EMBL/GenBank/DDBJ databases">
        <title>The Genome Sequence of Sphaeroforma arctica JP610.</title>
        <authorList>
            <consortium name="The Broad Institute Genome Sequencing Platform"/>
            <person name="Russ C."/>
            <person name="Cuomo C."/>
            <person name="Young S.K."/>
            <person name="Zeng Q."/>
            <person name="Gargeya S."/>
            <person name="Alvarado L."/>
            <person name="Berlin A."/>
            <person name="Chapman S.B."/>
            <person name="Chen Z."/>
            <person name="Freedman E."/>
            <person name="Gellesch M."/>
            <person name="Goldberg J."/>
            <person name="Griggs A."/>
            <person name="Gujja S."/>
            <person name="Heilman E."/>
            <person name="Heiman D."/>
            <person name="Howarth C."/>
            <person name="Mehta T."/>
            <person name="Neiman D."/>
            <person name="Pearson M."/>
            <person name="Roberts A."/>
            <person name="Saif S."/>
            <person name="Shea T."/>
            <person name="Shenoy N."/>
            <person name="Sisk P."/>
            <person name="Stolte C."/>
            <person name="Sykes S."/>
            <person name="White J."/>
            <person name="Yandava C."/>
            <person name="Burger G."/>
            <person name="Gray M.W."/>
            <person name="Holland P.W.H."/>
            <person name="King N."/>
            <person name="Lang F.B.F."/>
            <person name="Roger A.J."/>
            <person name="Ruiz-Trillo I."/>
            <person name="Haas B."/>
            <person name="Nusbaum C."/>
            <person name="Birren B."/>
        </authorList>
    </citation>
    <scope>NUCLEOTIDE SEQUENCE [LARGE SCALE GENOMIC DNA]</scope>
    <source>
        <strain evidence="1 2">JP610</strain>
    </source>
</reference>
<evidence type="ECO:0000313" key="1">
    <source>
        <dbReference type="EMBL" id="KNC75693.1"/>
    </source>
</evidence>
<evidence type="ECO:0000313" key="2">
    <source>
        <dbReference type="Proteomes" id="UP000054560"/>
    </source>
</evidence>
<proteinExistence type="predicted"/>
<protein>
    <submittedName>
        <fullName evidence="1">Uncharacterized protein</fullName>
    </submittedName>
</protein>
<keyword evidence="2" id="KW-1185">Reference proteome</keyword>
<organism evidence="1 2">
    <name type="scientific">Sphaeroforma arctica JP610</name>
    <dbReference type="NCBI Taxonomy" id="667725"/>
    <lineage>
        <taxon>Eukaryota</taxon>
        <taxon>Ichthyosporea</taxon>
        <taxon>Ichthyophonida</taxon>
        <taxon>Sphaeroforma</taxon>
    </lineage>
</organism>
<dbReference type="EMBL" id="KQ243470">
    <property type="protein sequence ID" value="KNC75693.1"/>
    <property type="molecule type" value="Genomic_DNA"/>
</dbReference>
<gene>
    <name evidence="1" type="ORF">SARC_11786</name>
</gene>
<name>A0A0L0FI39_9EUKA</name>